<dbReference type="GO" id="GO:0005524">
    <property type="term" value="F:ATP binding"/>
    <property type="evidence" value="ECO:0007669"/>
    <property type="project" value="UniProtKB-KW"/>
</dbReference>
<dbReference type="InterPro" id="IPR027417">
    <property type="entry name" value="P-loop_NTPase"/>
</dbReference>
<dbReference type="SMART" id="SM00382">
    <property type="entry name" value="AAA"/>
    <property type="match status" value="1"/>
</dbReference>
<protein>
    <submittedName>
        <fullName evidence="6">ABC transporter ATP-binding protein</fullName>
    </submittedName>
</protein>
<dbReference type="InterPro" id="IPR017871">
    <property type="entry name" value="ABC_transporter-like_CS"/>
</dbReference>
<dbReference type="PANTHER" id="PTHR42788:SF13">
    <property type="entry name" value="ALIPHATIC SULFONATES IMPORT ATP-BINDING PROTEIN SSUB"/>
    <property type="match status" value="1"/>
</dbReference>
<dbReference type="InterPro" id="IPR003439">
    <property type="entry name" value="ABC_transporter-like_ATP-bd"/>
</dbReference>
<dbReference type="CDD" id="cd03293">
    <property type="entry name" value="ABC_NrtD_SsuB_transporters"/>
    <property type="match status" value="1"/>
</dbReference>
<evidence type="ECO:0000256" key="3">
    <source>
        <dbReference type="ARBA" id="ARBA00022741"/>
    </source>
</evidence>
<keyword evidence="4 6" id="KW-0067">ATP-binding</keyword>
<feature type="domain" description="ABC transporter" evidence="5">
    <location>
        <begin position="28"/>
        <end position="259"/>
    </location>
</feature>
<evidence type="ECO:0000313" key="7">
    <source>
        <dbReference type="Proteomes" id="UP000664399"/>
    </source>
</evidence>
<keyword evidence="7" id="KW-1185">Reference proteome</keyword>
<dbReference type="PROSITE" id="PS00211">
    <property type="entry name" value="ABC_TRANSPORTER_1"/>
    <property type="match status" value="1"/>
</dbReference>
<evidence type="ECO:0000256" key="2">
    <source>
        <dbReference type="ARBA" id="ARBA00022448"/>
    </source>
</evidence>
<dbReference type="InterPro" id="IPR003593">
    <property type="entry name" value="AAA+_ATPase"/>
</dbReference>
<sequence>MIASSIKLAPASALHLVQGAQQGRGQAVRLVDVGKTYTISGRALPVLRDISLNINAGRFVTIVGASGCGKSTILRIIAGLEKDFTGSVRIGEQAVNGPSFDCGLVFQDHRLFPWLTVRQNVAMALRARKLPTEQRNALVSAHLDLVRLNGFEDAYPHQLSGGMAQRAAIARGLVNEPSVLLLDEPLGAVDALTRLHLQRELQRIWMTKGTTMIMVTHDIEEALLLGDQVVILQPRPGPAQQIIDVNLPHPRSGDENTLLALRKKIFATLHVGDEDETKTGGGSTATRQPP</sequence>
<reference evidence="6 7" key="1">
    <citation type="submission" date="2021-03" db="EMBL/GenBank/DDBJ databases">
        <title>The complete genome sequence of Acetobacter suratthaniensis TBRC 1719.</title>
        <authorList>
            <person name="Charoenyingcharoen P."/>
            <person name="Yukphan P."/>
        </authorList>
    </citation>
    <scope>NUCLEOTIDE SEQUENCE [LARGE SCALE GENOMIC DNA]</scope>
    <source>
        <strain evidence="6 7">TBRC 1719</strain>
    </source>
</reference>
<proteinExistence type="inferred from homology"/>
<evidence type="ECO:0000313" key="6">
    <source>
        <dbReference type="EMBL" id="MBO1329098.1"/>
    </source>
</evidence>
<organism evidence="6 7">
    <name type="scientific">Acetobacter suratthaniensis</name>
    <dbReference type="NCBI Taxonomy" id="1502841"/>
    <lineage>
        <taxon>Bacteria</taxon>
        <taxon>Pseudomonadati</taxon>
        <taxon>Pseudomonadota</taxon>
        <taxon>Alphaproteobacteria</taxon>
        <taxon>Acetobacterales</taxon>
        <taxon>Acetobacteraceae</taxon>
        <taxon>Acetobacter</taxon>
    </lineage>
</organism>
<dbReference type="PANTHER" id="PTHR42788">
    <property type="entry name" value="TAURINE IMPORT ATP-BINDING PROTEIN-RELATED"/>
    <property type="match status" value="1"/>
</dbReference>
<dbReference type="EMBL" id="JAFVMG010000014">
    <property type="protein sequence ID" value="MBO1329098.1"/>
    <property type="molecule type" value="Genomic_DNA"/>
</dbReference>
<keyword evidence="2" id="KW-0813">Transport</keyword>
<dbReference type="Proteomes" id="UP000664399">
    <property type="component" value="Unassembled WGS sequence"/>
</dbReference>
<gene>
    <name evidence="6" type="ORF">J2D75_11515</name>
</gene>
<comment type="caution">
    <text evidence="6">The sequence shown here is derived from an EMBL/GenBank/DDBJ whole genome shotgun (WGS) entry which is preliminary data.</text>
</comment>
<comment type="similarity">
    <text evidence="1">Belongs to the ABC transporter superfamily.</text>
</comment>
<accession>A0ABS3LP16</accession>
<dbReference type="SUPFAM" id="SSF52540">
    <property type="entry name" value="P-loop containing nucleoside triphosphate hydrolases"/>
    <property type="match status" value="1"/>
</dbReference>
<keyword evidence="3" id="KW-0547">Nucleotide-binding</keyword>
<evidence type="ECO:0000256" key="1">
    <source>
        <dbReference type="ARBA" id="ARBA00005417"/>
    </source>
</evidence>
<dbReference type="Gene3D" id="3.40.50.300">
    <property type="entry name" value="P-loop containing nucleotide triphosphate hydrolases"/>
    <property type="match status" value="1"/>
</dbReference>
<dbReference type="PROSITE" id="PS50893">
    <property type="entry name" value="ABC_TRANSPORTER_2"/>
    <property type="match status" value="1"/>
</dbReference>
<dbReference type="InterPro" id="IPR050166">
    <property type="entry name" value="ABC_transporter_ATP-bind"/>
</dbReference>
<dbReference type="Pfam" id="PF00005">
    <property type="entry name" value="ABC_tran"/>
    <property type="match status" value="1"/>
</dbReference>
<evidence type="ECO:0000259" key="5">
    <source>
        <dbReference type="PROSITE" id="PS50893"/>
    </source>
</evidence>
<dbReference type="RefSeq" id="WP_207854965.1">
    <property type="nucleotide sequence ID" value="NZ_JAFVMG010000014.1"/>
</dbReference>
<evidence type="ECO:0000256" key="4">
    <source>
        <dbReference type="ARBA" id="ARBA00022840"/>
    </source>
</evidence>
<name>A0ABS3LP16_9PROT</name>